<comment type="caution">
    <text evidence="1">The sequence shown here is derived from an EMBL/GenBank/DDBJ whole genome shotgun (WGS) entry which is preliminary data.</text>
</comment>
<reference evidence="1 2" key="1">
    <citation type="submission" date="2018-06" db="EMBL/GenBank/DDBJ databases">
        <title>Genomic Encyclopedia of Type Strains, Phase IV (KMG-IV): sequencing the most valuable type-strain genomes for metagenomic binning, comparative biology and taxonomic classification.</title>
        <authorList>
            <person name="Goeker M."/>
        </authorList>
    </citation>
    <scope>NUCLEOTIDE SEQUENCE [LARGE SCALE GENOMIC DNA]</scope>
    <source>
        <strain evidence="1 2">DSM 18048</strain>
    </source>
</reference>
<proteinExistence type="predicted"/>
<dbReference type="Proteomes" id="UP000248326">
    <property type="component" value="Unassembled WGS sequence"/>
</dbReference>
<sequence length="70" mass="8053">MSHLLDLVTCRWVPGTLDRVRVSSRGQAEVLDIGEVERRFGRAALEALYLKGHFTRRDDVSNEFPPDIRE</sequence>
<dbReference type="EMBL" id="QJSX01000018">
    <property type="protein sequence ID" value="PYE50416.1"/>
    <property type="molecule type" value="Genomic_DNA"/>
</dbReference>
<dbReference type="AlphaFoldDB" id="A0A318S0J9"/>
<evidence type="ECO:0000313" key="1">
    <source>
        <dbReference type="EMBL" id="PYE50416.1"/>
    </source>
</evidence>
<keyword evidence="2" id="KW-1185">Reference proteome</keyword>
<dbReference type="OrthoDB" id="72893at2"/>
<organism evidence="1 2">
    <name type="scientific">Deinococcus yavapaiensis KR-236</name>
    <dbReference type="NCBI Taxonomy" id="694435"/>
    <lineage>
        <taxon>Bacteria</taxon>
        <taxon>Thermotogati</taxon>
        <taxon>Deinococcota</taxon>
        <taxon>Deinococci</taxon>
        <taxon>Deinococcales</taxon>
        <taxon>Deinococcaceae</taxon>
        <taxon>Deinococcus</taxon>
    </lineage>
</organism>
<evidence type="ECO:0000313" key="2">
    <source>
        <dbReference type="Proteomes" id="UP000248326"/>
    </source>
</evidence>
<name>A0A318S0J9_9DEIO</name>
<accession>A0A318S0J9</accession>
<gene>
    <name evidence="1" type="ORF">DES52_11833</name>
</gene>
<dbReference type="RefSeq" id="WP_110888375.1">
    <property type="nucleotide sequence ID" value="NZ_QJSX01000018.1"/>
</dbReference>
<protein>
    <submittedName>
        <fullName evidence="1">Uncharacterized protein</fullName>
    </submittedName>
</protein>